<dbReference type="PANTHER" id="PTHR24305">
    <property type="entry name" value="CYTOCHROME P450"/>
    <property type="match status" value="1"/>
</dbReference>
<feature type="binding site" description="axial binding residue" evidence="13">
    <location>
        <position position="438"/>
    </location>
    <ligand>
        <name>heme</name>
        <dbReference type="ChEBI" id="CHEBI:30413"/>
    </ligand>
    <ligandPart>
        <name>Fe</name>
        <dbReference type="ChEBI" id="CHEBI:18248"/>
    </ligandPart>
</feature>
<dbReference type="EMBL" id="JAUEPU010000025">
    <property type="protein sequence ID" value="KAK0493440.1"/>
    <property type="molecule type" value="Genomic_DNA"/>
</dbReference>
<keyword evidence="6" id="KW-0812">Transmembrane</keyword>
<evidence type="ECO:0000256" key="9">
    <source>
        <dbReference type="ARBA" id="ARBA00023002"/>
    </source>
</evidence>
<dbReference type="InterPro" id="IPR002401">
    <property type="entry name" value="Cyt_P450_E_grp-I"/>
</dbReference>
<dbReference type="Gene3D" id="1.10.630.10">
    <property type="entry name" value="Cytochrome P450"/>
    <property type="match status" value="1"/>
</dbReference>
<comment type="similarity">
    <text evidence="4 14">Belongs to the cytochrome P450 family.</text>
</comment>
<evidence type="ECO:0000256" key="13">
    <source>
        <dbReference type="PIRSR" id="PIRSR602401-1"/>
    </source>
</evidence>
<comment type="cofactor">
    <cofactor evidence="1 13">
        <name>heme</name>
        <dbReference type="ChEBI" id="CHEBI:30413"/>
    </cofactor>
</comment>
<evidence type="ECO:0000256" key="14">
    <source>
        <dbReference type="RuleBase" id="RU000461"/>
    </source>
</evidence>
<keyword evidence="10 13" id="KW-0408">Iron</keyword>
<evidence type="ECO:0000256" key="1">
    <source>
        <dbReference type="ARBA" id="ARBA00001971"/>
    </source>
</evidence>
<comment type="caution">
    <text evidence="15">The sequence shown here is derived from an EMBL/GenBank/DDBJ whole genome shotgun (WGS) entry which is preliminary data.</text>
</comment>
<dbReference type="InterPro" id="IPR050121">
    <property type="entry name" value="Cytochrome_P450_monoxygenase"/>
</dbReference>
<feature type="non-terminal residue" evidence="15">
    <location>
        <position position="501"/>
    </location>
</feature>
<keyword evidence="7 13" id="KW-0479">Metal-binding</keyword>
<evidence type="ECO:0000256" key="4">
    <source>
        <dbReference type="ARBA" id="ARBA00010617"/>
    </source>
</evidence>
<evidence type="ECO:0000256" key="11">
    <source>
        <dbReference type="ARBA" id="ARBA00023033"/>
    </source>
</evidence>
<gene>
    <name evidence="15" type="ORF">EDD18DRAFT_1406562</name>
</gene>
<comment type="subcellular location">
    <subcellularLocation>
        <location evidence="2">Membrane</location>
    </subcellularLocation>
</comment>
<keyword evidence="9 14" id="KW-0560">Oxidoreductase</keyword>
<dbReference type="GO" id="GO:0005506">
    <property type="term" value="F:iron ion binding"/>
    <property type="evidence" value="ECO:0007669"/>
    <property type="project" value="InterPro"/>
</dbReference>
<sequence>RREVRTIRGPPRPSFLLGHEWIIRQQDTIGDLKMTWYRQYGTVYRIGGCFGQDVLEVSDPKALQYIFHRSGYRFPKARDTVRIAEAIFGQGLVTVGGTSHQRQRKILNGSFSASQLRRFLFIFQNSASLLTEKLNGKLKNGPLVLNTLEWTSKVTLDIIGMTSFRYRFEALNGGQTELTDALSNVITDSQLHPRVLDLLFIALWRLLPDSLVNILSRIPSKETYRMLNFKCVAKRIARKIFNNQLKVASNGEKNRRKRHIEHKNKMNDDEIESQMATFIFAGHDTTANAIAWLLYELSRHPDDQERIRDEIKQVQMDCDGALTPNDYDAMPFLNAAIKETLRKHPFVHTLCRMVDQEDILPLSEPVTTTDGRVTTELPISKGQIISASLYTYNHLPTVWGDDADKWNPSRFLDSAEKRRLSLGVYSNLMTFSAGVRACIGWRFAIMEIQTITVELLGNFVFKLPDGVELLDAPGTLSTLPIVRGKAADGAQVPLQIAPLKP</sequence>
<evidence type="ECO:0000313" key="15">
    <source>
        <dbReference type="EMBL" id="KAK0493440.1"/>
    </source>
</evidence>
<keyword evidence="11 14" id="KW-0503">Monooxygenase</keyword>
<dbReference type="GO" id="GO:0016705">
    <property type="term" value="F:oxidoreductase activity, acting on paired donors, with incorporation or reduction of molecular oxygen"/>
    <property type="evidence" value="ECO:0007669"/>
    <property type="project" value="InterPro"/>
</dbReference>
<keyword evidence="12" id="KW-0472">Membrane</keyword>
<evidence type="ECO:0000256" key="2">
    <source>
        <dbReference type="ARBA" id="ARBA00004370"/>
    </source>
</evidence>
<evidence type="ECO:0000256" key="7">
    <source>
        <dbReference type="ARBA" id="ARBA00022723"/>
    </source>
</evidence>
<dbReference type="PROSITE" id="PS00086">
    <property type="entry name" value="CYTOCHROME_P450"/>
    <property type="match status" value="1"/>
</dbReference>
<dbReference type="GO" id="GO:0016020">
    <property type="term" value="C:membrane"/>
    <property type="evidence" value="ECO:0007669"/>
    <property type="project" value="UniProtKB-SubCell"/>
</dbReference>
<name>A0AA39UUJ3_9AGAR</name>
<keyword evidence="8" id="KW-1133">Transmembrane helix</keyword>
<dbReference type="SUPFAM" id="SSF48264">
    <property type="entry name" value="Cytochrome P450"/>
    <property type="match status" value="1"/>
</dbReference>
<keyword evidence="5 13" id="KW-0349">Heme</keyword>
<reference evidence="15" key="1">
    <citation type="submission" date="2023-06" db="EMBL/GenBank/DDBJ databases">
        <authorList>
            <consortium name="Lawrence Berkeley National Laboratory"/>
            <person name="Ahrendt S."/>
            <person name="Sahu N."/>
            <person name="Indic B."/>
            <person name="Wong-Bajracharya J."/>
            <person name="Merenyi Z."/>
            <person name="Ke H.-M."/>
            <person name="Monk M."/>
            <person name="Kocsube S."/>
            <person name="Drula E."/>
            <person name="Lipzen A."/>
            <person name="Balint B."/>
            <person name="Henrissat B."/>
            <person name="Andreopoulos B."/>
            <person name="Martin F.M."/>
            <person name="Harder C.B."/>
            <person name="Rigling D."/>
            <person name="Ford K.L."/>
            <person name="Foster G.D."/>
            <person name="Pangilinan J."/>
            <person name="Papanicolaou A."/>
            <person name="Barry K."/>
            <person name="LaButti K."/>
            <person name="Viragh M."/>
            <person name="Koriabine M."/>
            <person name="Yan M."/>
            <person name="Riley R."/>
            <person name="Champramary S."/>
            <person name="Plett K.L."/>
            <person name="Tsai I.J."/>
            <person name="Slot J."/>
            <person name="Sipos G."/>
            <person name="Plett J."/>
            <person name="Nagy L.G."/>
            <person name="Grigoriev I.V."/>
        </authorList>
    </citation>
    <scope>NUCLEOTIDE SEQUENCE</scope>
    <source>
        <strain evidence="15">HWK02</strain>
    </source>
</reference>
<dbReference type="PRINTS" id="PR00385">
    <property type="entry name" value="P450"/>
</dbReference>
<dbReference type="Proteomes" id="UP001175228">
    <property type="component" value="Unassembled WGS sequence"/>
</dbReference>
<dbReference type="PRINTS" id="PR00463">
    <property type="entry name" value="EP450I"/>
</dbReference>
<evidence type="ECO:0000256" key="6">
    <source>
        <dbReference type="ARBA" id="ARBA00022692"/>
    </source>
</evidence>
<dbReference type="AlphaFoldDB" id="A0AA39UUJ3"/>
<evidence type="ECO:0000256" key="12">
    <source>
        <dbReference type="ARBA" id="ARBA00023136"/>
    </source>
</evidence>
<organism evidence="15 16">
    <name type="scientific">Armillaria luteobubalina</name>
    <dbReference type="NCBI Taxonomy" id="153913"/>
    <lineage>
        <taxon>Eukaryota</taxon>
        <taxon>Fungi</taxon>
        <taxon>Dikarya</taxon>
        <taxon>Basidiomycota</taxon>
        <taxon>Agaricomycotina</taxon>
        <taxon>Agaricomycetes</taxon>
        <taxon>Agaricomycetidae</taxon>
        <taxon>Agaricales</taxon>
        <taxon>Marasmiineae</taxon>
        <taxon>Physalacriaceae</taxon>
        <taxon>Armillaria</taxon>
    </lineage>
</organism>
<dbReference type="InterPro" id="IPR017972">
    <property type="entry name" value="Cyt_P450_CS"/>
</dbReference>
<accession>A0AA39UUJ3</accession>
<keyword evidence="16" id="KW-1185">Reference proteome</keyword>
<dbReference type="GO" id="GO:0004497">
    <property type="term" value="F:monooxygenase activity"/>
    <property type="evidence" value="ECO:0007669"/>
    <property type="project" value="UniProtKB-KW"/>
</dbReference>
<evidence type="ECO:0000256" key="3">
    <source>
        <dbReference type="ARBA" id="ARBA00004721"/>
    </source>
</evidence>
<dbReference type="PANTHER" id="PTHR24305:SF166">
    <property type="entry name" value="CYTOCHROME P450 12A4, MITOCHONDRIAL-RELATED"/>
    <property type="match status" value="1"/>
</dbReference>
<evidence type="ECO:0000313" key="16">
    <source>
        <dbReference type="Proteomes" id="UP001175228"/>
    </source>
</evidence>
<comment type="pathway">
    <text evidence="3">Secondary metabolite biosynthesis; terpenoid biosynthesis.</text>
</comment>
<evidence type="ECO:0000256" key="5">
    <source>
        <dbReference type="ARBA" id="ARBA00022617"/>
    </source>
</evidence>
<evidence type="ECO:0000256" key="8">
    <source>
        <dbReference type="ARBA" id="ARBA00022989"/>
    </source>
</evidence>
<evidence type="ECO:0000256" key="10">
    <source>
        <dbReference type="ARBA" id="ARBA00023004"/>
    </source>
</evidence>
<protein>
    <submittedName>
        <fullName evidence="15">Cytochrome P450</fullName>
    </submittedName>
</protein>
<dbReference type="InterPro" id="IPR001128">
    <property type="entry name" value="Cyt_P450"/>
</dbReference>
<dbReference type="Pfam" id="PF00067">
    <property type="entry name" value="p450"/>
    <property type="match status" value="1"/>
</dbReference>
<dbReference type="GO" id="GO:0020037">
    <property type="term" value="F:heme binding"/>
    <property type="evidence" value="ECO:0007669"/>
    <property type="project" value="InterPro"/>
</dbReference>
<dbReference type="InterPro" id="IPR036396">
    <property type="entry name" value="Cyt_P450_sf"/>
</dbReference>
<proteinExistence type="inferred from homology"/>